<dbReference type="AlphaFoldDB" id="A0AA38L2Z1"/>
<name>A0AA38L2Z1_9AGAR</name>
<protein>
    <submittedName>
        <fullName evidence="2">Uncharacterized protein</fullName>
    </submittedName>
</protein>
<comment type="caution">
    <text evidence="2">The sequence shown here is derived from an EMBL/GenBank/DDBJ whole genome shotgun (WGS) entry which is preliminary data.</text>
</comment>
<keyword evidence="3" id="KW-1185">Reference proteome</keyword>
<feature type="compositionally biased region" description="Polar residues" evidence="1">
    <location>
        <begin position="22"/>
        <end position="32"/>
    </location>
</feature>
<feature type="compositionally biased region" description="Low complexity" evidence="1">
    <location>
        <begin position="97"/>
        <end position="110"/>
    </location>
</feature>
<feature type="region of interest" description="Disordered" evidence="1">
    <location>
        <begin position="97"/>
        <end position="121"/>
    </location>
</feature>
<feature type="region of interest" description="Disordered" evidence="1">
    <location>
        <begin position="1"/>
        <end position="45"/>
    </location>
</feature>
<dbReference type="EMBL" id="MU793457">
    <property type="protein sequence ID" value="KAJ3782737.1"/>
    <property type="molecule type" value="Genomic_DNA"/>
</dbReference>
<sequence>MQRYNNNNKRPLRKRPIRDRTVTTLTGNNDNQEPPPPSSAASNISIGFNDDFQVFSPVNTGAASLGNLHFNQVEVAAAAMSPNFGFGFNSFVGPMNSNSHPSNSQQNVSSYHTQPTPMLPPGKPDLEILENLKERIKKGQHEFFRATPMPELLAELYLGPSAQDFDTQEKGSFPSTNGDGNVGKKVRVTILLFFL</sequence>
<accession>A0AA38L2Z1</accession>
<proteinExistence type="predicted"/>
<reference evidence="2" key="1">
    <citation type="submission" date="2022-08" db="EMBL/GenBank/DDBJ databases">
        <authorList>
            <consortium name="DOE Joint Genome Institute"/>
            <person name="Min B."/>
            <person name="Riley R."/>
            <person name="Sierra-Patev S."/>
            <person name="Naranjo-Ortiz M."/>
            <person name="Looney B."/>
            <person name="Konkel Z."/>
            <person name="Slot J.C."/>
            <person name="Sakamoto Y."/>
            <person name="Steenwyk J.L."/>
            <person name="Rokas A."/>
            <person name="Carro J."/>
            <person name="Camarero S."/>
            <person name="Ferreira P."/>
            <person name="Molpeceres G."/>
            <person name="Ruiz-Duenas F.J."/>
            <person name="Serrano A."/>
            <person name="Henrissat B."/>
            <person name="Drula E."/>
            <person name="Hughes K.W."/>
            <person name="Mata J.L."/>
            <person name="Ishikawa N.K."/>
            <person name="Vargas-Isla R."/>
            <person name="Ushijima S."/>
            <person name="Smith C.A."/>
            <person name="Ahrendt S."/>
            <person name="Andreopoulos W."/>
            <person name="He G."/>
            <person name="Labutti K."/>
            <person name="Lipzen A."/>
            <person name="Ng V."/>
            <person name="Sandor L."/>
            <person name="Barry K."/>
            <person name="Martinez A.T."/>
            <person name="Xiao Y."/>
            <person name="Gibbons J.G."/>
            <person name="Terashima K."/>
            <person name="Hibbett D.S."/>
            <person name="Grigoriev I.V."/>
        </authorList>
    </citation>
    <scope>NUCLEOTIDE SEQUENCE</scope>
    <source>
        <strain evidence="2">TFB10291</strain>
    </source>
</reference>
<gene>
    <name evidence="2" type="ORF">GGU10DRAFT_274975</name>
</gene>
<evidence type="ECO:0000313" key="2">
    <source>
        <dbReference type="EMBL" id="KAJ3782737.1"/>
    </source>
</evidence>
<evidence type="ECO:0000256" key="1">
    <source>
        <dbReference type="SAM" id="MobiDB-lite"/>
    </source>
</evidence>
<organism evidence="2 3">
    <name type="scientific">Lentinula aff. detonsa</name>
    <dbReference type="NCBI Taxonomy" id="2804958"/>
    <lineage>
        <taxon>Eukaryota</taxon>
        <taxon>Fungi</taxon>
        <taxon>Dikarya</taxon>
        <taxon>Basidiomycota</taxon>
        <taxon>Agaricomycotina</taxon>
        <taxon>Agaricomycetes</taxon>
        <taxon>Agaricomycetidae</taxon>
        <taxon>Agaricales</taxon>
        <taxon>Marasmiineae</taxon>
        <taxon>Omphalotaceae</taxon>
        <taxon>Lentinula</taxon>
    </lineage>
</organism>
<dbReference type="Proteomes" id="UP001163798">
    <property type="component" value="Unassembled WGS sequence"/>
</dbReference>
<evidence type="ECO:0000313" key="3">
    <source>
        <dbReference type="Proteomes" id="UP001163798"/>
    </source>
</evidence>